<dbReference type="GO" id="GO:0005829">
    <property type="term" value="C:cytosol"/>
    <property type="evidence" value="ECO:0007669"/>
    <property type="project" value="TreeGrafter"/>
</dbReference>
<dbReference type="EMBL" id="FMZB01000002">
    <property type="protein sequence ID" value="SDC30586.1"/>
    <property type="molecule type" value="Genomic_DNA"/>
</dbReference>
<reference evidence="7" key="1">
    <citation type="submission" date="2016-10" db="EMBL/GenBank/DDBJ databases">
        <authorList>
            <person name="Varghese N."/>
            <person name="Submissions S."/>
        </authorList>
    </citation>
    <scope>NUCLEOTIDE SEQUENCE [LARGE SCALE GENOMIC DNA]</scope>
    <source>
        <strain evidence="7">DSM 21620</strain>
    </source>
</reference>
<dbReference type="Pfam" id="PF03466">
    <property type="entry name" value="LysR_substrate"/>
    <property type="match status" value="1"/>
</dbReference>
<evidence type="ECO:0000313" key="7">
    <source>
        <dbReference type="Proteomes" id="UP000198666"/>
    </source>
</evidence>
<dbReference type="InterPro" id="IPR050950">
    <property type="entry name" value="HTH-type_LysR_regulators"/>
</dbReference>
<keyword evidence="7" id="KW-1185">Reference proteome</keyword>
<dbReference type="InterPro" id="IPR036390">
    <property type="entry name" value="WH_DNA-bd_sf"/>
</dbReference>
<dbReference type="GO" id="GO:0003700">
    <property type="term" value="F:DNA-binding transcription factor activity"/>
    <property type="evidence" value="ECO:0007669"/>
    <property type="project" value="InterPro"/>
</dbReference>
<name>A0A1G6KJU2_9BACI</name>
<dbReference type="RefSeq" id="WP_170829565.1">
    <property type="nucleotide sequence ID" value="NZ_FMZB01000002.1"/>
</dbReference>
<dbReference type="SUPFAM" id="SSF53850">
    <property type="entry name" value="Periplasmic binding protein-like II"/>
    <property type="match status" value="1"/>
</dbReference>
<accession>A0A1G6KJU2</accession>
<dbReference type="SUPFAM" id="SSF46785">
    <property type="entry name" value="Winged helix' DNA-binding domain"/>
    <property type="match status" value="1"/>
</dbReference>
<protein>
    <submittedName>
        <fullName evidence="6">DNA-binding transcriptional regulator, LysR family</fullName>
    </submittedName>
</protein>
<keyword evidence="4" id="KW-0804">Transcription</keyword>
<dbReference type="Proteomes" id="UP000198666">
    <property type="component" value="Unassembled WGS sequence"/>
</dbReference>
<dbReference type="Gene3D" id="3.40.190.290">
    <property type="match status" value="1"/>
</dbReference>
<evidence type="ECO:0000256" key="1">
    <source>
        <dbReference type="ARBA" id="ARBA00009437"/>
    </source>
</evidence>
<dbReference type="STRING" id="361279.SAMN05421663_10222"/>
<keyword evidence="2" id="KW-0805">Transcription regulation</keyword>
<gene>
    <name evidence="6" type="ORF">SAMN05421663_10222</name>
</gene>
<dbReference type="InterPro" id="IPR005119">
    <property type="entry name" value="LysR_subst-bd"/>
</dbReference>
<evidence type="ECO:0000256" key="3">
    <source>
        <dbReference type="ARBA" id="ARBA00023125"/>
    </source>
</evidence>
<evidence type="ECO:0000313" key="6">
    <source>
        <dbReference type="EMBL" id="SDC30586.1"/>
    </source>
</evidence>
<sequence>MTIEQLKYIVAIARSGSLKAAAAEQHVTLPALSQALTNLERELNISLFNRSRTGTTPTEEGMKLIRHAEAVLEKLQEFTDEAESYTESLNGELKIASFPGPMQILVELFSDFRTLHPNIKASLFEHTSQHIMRKVAAEAVDIGLVIYTEKEVQKYRNLVFKKLLDGHMVTAVNKRHPLAKEKFITEDMLIKQPIVLYNDAYIQAFMRQFKSLQYDILFTTNNVQTIRNMVENETAINIGFDYAFRTDAELSRSKDITLLHFAPPFYQTYAFGYVFHGNNTLSRVAKTFLRALEEKILAKEESHAQSDSSLYTHIKNTPVM</sequence>
<dbReference type="PROSITE" id="PS50931">
    <property type="entry name" value="HTH_LYSR"/>
    <property type="match status" value="1"/>
</dbReference>
<keyword evidence="3 6" id="KW-0238">DNA-binding</keyword>
<evidence type="ECO:0000256" key="2">
    <source>
        <dbReference type="ARBA" id="ARBA00023015"/>
    </source>
</evidence>
<dbReference type="PANTHER" id="PTHR30419">
    <property type="entry name" value="HTH-TYPE TRANSCRIPTIONAL REGULATOR YBHD"/>
    <property type="match status" value="1"/>
</dbReference>
<feature type="domain" description="HTH lysR-type" evidence="5">
    <location>
        <begin position="1"/>
        <end position="58"/>
    </location>
</feature>
<dbReference type="GO" id="GO:0003677">
    <property type="term" value="F:DNA binding"/>
    <property type="evidence" value="ECO:0007669"/>
    <property type="project" value="UniProtKB-KW"/>
</dbReference>
<dbReference type="AlphaFoldDB" id="A0A1G6KJU2"/>
<evidence type="ECO:0000256" key="4">
    <source>
        <dbReference type="ARBA" id="ARBA00023163"/>
    </source>
</evidence>
<organism evidence="6 7">
    <name type="scientific">Terribacillus halophilus</name>
    <dbReference type="NCBI Taxonomy" id="361279"/>
    <lineage>
        <taxon>Bacteria</taxon>
        <taxon>Bacillati</taxon>
        <taxon>Bacillota</taxon>
        <taxon>Bacilli</taxon>
        <taxon>Bacillales</taxon>
        <taxon>Bacillaceae</taxon>
        <taxon>Terribacillus</taxon>
    </lineage>
</organism>
<dbReference type="InterPro" id="IPR036388">
    <property type="entry name" value="WH-like_DNA-bd_sf"/>
</dbReference>
<dbReference type="Gene3D" id="1.10.10.10">
    <property type="entry name" value="Winged helix-like DNA-binding domain superfamily/Winged helix DNA-binding domain"/>
    <property type="match status" value="1"/>
</dbReference>
<evidence type="ECO:0000259" key="5">
    <source>
        <dbReference type="PROSITE" id="PS50931"/>
    </source>
</evidence>
<comment type="similarity">
    <text evidence="1">Belongs to the LysR transcriptional regulatory family.</text>
</comment>
<dbReference type="Pfam" id="PF00126">
    <property type="entry name" value="HTH_1"/>
    <property type="match status" value="1"/>
</dbReference>
<proteinExistence type="inferred from homology"/>
<dbReference type="FunFam" id="1.10.10.10:FF:000001">
    <property type="entry name" value="LysR family transcriptional regulator"/>
    <property type="match status" value="1"/>
</dbReference>
<dbReference type="CDD" id="cd05466">
    <property type="entry name" value="PBP2_LTTR_substrate"/>
    <property type="match status" value="1"/>
</dbReference>
<dbReference type="InterPro" id="IPR000847">
    <property type="entry name" value="LysR_HTH_N"/>
</dbReference>